<feature type="transmembrane region" description="Helical" evidence="9">
    <location>
        <begin position="40"/>
        <end position="62"/>
    </location>
</feature>
<dbReference type="UniPathway" id="UPA00196"/>
<dbReference type="GO" id="GO:0016255">
    <property type="term" value="P:attachment of GPI anchor to protein"/>
    <property type="evidence" value="ECO:0007669"/>
    <property type="project" value="InterPro"/>
</dbReference>
<evidence type="ECO:0000256" key="5">
    <source>
        <dbReference type="ARBA" id="ARBA00022692"/>
    </source>
</evidence>
<evidence type="ECO:0000256" key="3">
    <source>
        <dbReference type="ARBA" id="ARBA00010026"/>
    </source>
</evidence>
<feature type="transmembrane region" description="Helical" evidence="9">
    <location>
        <begin position="200"/>
        <end position="224"/>
    </location>
</feature>
<dbReference type="EMBL" id="JAEPRB010000249">
    <property type="protein sequence ID" value="KAG2218148.1"/>
    <property type="molecule type" value="Genomic_DNA"/>
</dbReference>
<evidence type="ECO:0000256" key="6">
    <source>
        <dbReference type="ARBA" id="ARBA00022824"/>
    </source>
</evidence>
<dbReference type="PANTHER" id="PTHR13121:SF0">
    <property type="entry name" value="PHOSPHATIDYLINOSITOL GLYCAN ANCHOR BIOSYNTHESIS CLASS U PROTEIN"/>
    <property type="match status" value="1"/>
</dbReference>
<feature type="transmembrane region" description="Helical" evidence="9">
    <location>
        <begin position="12"/>
        <end position="34"/>
    </location>
</feature>
<dbReference type="GO" id="GO:0006506">
    <property type="term" value="P:GPI anchor biosynthetic process"/>
    <property type="evidence" value="ECO:0007669"/>
    <property type="project" value="UniProtKB-UniPathway"/>
</dbReference>
<evidence type="ECO:0000256" key="7">
    <source>
        <dbReference type="ARBA" id="ARBA00022989"/>
    </source>
</evidence>
<keyword evidence="4" id="KW-0337">GPI-anchor biosynthesis</keyword>
<proteinExistence type="inferred from homology"/>
<evidence type="ECO:0000256" key="9">
    <source>
        <dbReference type="SAM" id="Phobius"/>
    </source>
</evidence>
<comment type="pathway">
    <text evidence="2">Glycolipid biosynthesis; glycosylphosphatidylinositol-anchor biosynthesis.</text>
</comment>
<comment type="caution">
    <text evidence="10">The sequence shown here is derived from an EMBL/GenBank/DDBJ whole genome shotgun (WGS) entry which is preliminary data.</text>
</comment>
<dbReference type="PANTHER" id="PTHR13121">
    <property type="entry name" value="GPI TRANSAMIDASE COMPONENT PIG-U"/>
    <property type="match status" value="1"/>
</dbReference>
<dbReference type="InterPro" id="IPR009600">
    <property type="entry name" value="PIG-U"/>
</dbReference>
<evidence type="ECO:0000313" key="11">
    <source>
        <dbReference type="Proteomes" id="UP000646827"/>
    </source>
</evidence>
<feature type="transmembrane region" description="Helical" evidence="9">
    <location>
        <begin position="166"/>
        <end position="193"/>
    </location>
</feature>
<evidence type="ECO:0000313" key="10">
    <source>
        <dbReference type="EMBL" id="KAG2218148.1"/>
    </source>
</evidence>
<reference evidence="10 11" key="1">
    <citation type="submission" date="2020-12" db="EMBL/GenBank/DDBJ databases">
        <title>Metabolic potential, ecology and presence of endohyphal bacteria is reflected in genomic diversity of Mucoromycotina.</title>
        <authorList>
            <person name="Muszewska A."/>
            <person name="Okrasinska A."/>
            <person name="Steczkiewicz K."/>
            <person name="Drgas O."/>
            <person name="Orlowska M."/>
            <person name="Perlinska-Lenart U."/>
            <person name="Aleksandrzak-Piekarczyk T."/>
            <person name="Szatraj K."/>
            <person name="Zielenkiewicz U."/>
            <person name="Pilsyk S."/>
            <person name="Malc E."/>
            <person name="Mieczkowski P."/>
            <person name="Kruszewska J.S."/>
            <person name="Biernat P."/>
            <person name="Pawlowska J."/>
        </authorList>
    </citation>
    <scope>NUCLEOTIDE SEQUENCE [LARGE SCALE GENOMIC DNA]</scope>
    <source>
        <strain evidence="10 11">CBS 142.35</strain>
    </source>
</reference>
<dbReference type="Proteomes" id="UP000646827">
    <property type="component" value="Unassembled WGS sequence"/>
</dbReference>
<keyword evidence="5 9" id="KW-0812">Transmembrane</keyword>
<sequence length="243" mass="27706">MIITDRPSMAMIWIALAGYLGLYPAMLVVPLILMQPSSKSFGMITTFALSIVGLLGISRWLVGSWDFIAATYGVILFLSDLTPNTGMFWYFFIEIFDQFRSFFMVVFQFHAFIFVAPLCIKLRHQPLFVITVLCGIMSVFKSYPAVGDAALFLGLLPLHDELFEYFRYGFLITNIYLYSSVLAPIFWHLWLYAGSGNANFFYAITLVYNLGSVLLLIDMIFSVLRRDYDIENPNAIGKHVVQK</sequence>
<protein>
    <recommendedName>
        <fullName evidence="12">GPI transamidase subunit PIG-U</fullName>
    </recommendedName>
</protein>
<dbReference type="Pfam" id="PF06728">
    <property type="entry name" value="PIG-U"/>
    <property type="match status" value="1"/>
</dbReference>
<organism evidence="10 11">
    <name type="scientific">Circinella minor</name>
    <dbReference type="NCBI Taxonomy" id="1195481"/>
    <lineage>
        <taxon>Eukaryota</taxon>
        <taxon>Fungi</taxon>
        <taxon>Fungi incertae sedis</taxon>
        <taxon>Mucoromycota</taxon>
        <taxon>Mucoromycotina</taxon>
        <taxon>Mucoromycetes</taxon>
        <taxon>Mucorales</taxon>
        <taxon>Lichtheimiaceae</taxon>
        <taxon>Circinella</taxon>
    </lineage>
</organism>
<accession>A0A8H7RX06</accession>
<dbReference type="AlphaFoldDB" id="A0A8H7RX06"/>
<keyword evidence="7 9" id="KW-1133">Transmembrane helix</keyword>
<feature type="transmembrane region" description="Helical" evidence="9">
    <location>
        <begin position="99"/>
        <end position="120"/>
    </location>
</feature>
<comment type="similarity">
    <text evidence="3">Belongs to the PIGU family.</text>
</comment>
<comment type="subcellular location">
    <subcellularLocation>
        <location evidence="1">Endoplasmic reticulum membrane</location>
        <topology evidence="1">Multi-pass membrane protein</topology>
    </subcellularLocation>
</comment>
<dbReference type="OrthoDB" id="549017at2759"/>
<feature type="transmembrane region" description="Helical" evidence="9">
    <location>
        <begin position="69"/>
        <end position="93"/>
    </location>
</feature>
<evidence type="ECO:0000256" key="2">
    <source>
        <dbReference type="ARBA" id="ARBA00004687"/>
    </source>
</evidence>
<evidence type="ECO:0000256" key="1">
    <source>
        <dbReference type="ARBA" id="ARBA00004477"/>
    </source>
</evidence>
<name>A0A8H7RX06_9FUNG</name>
<gene>
    <name evidence="10" type="ORF">INT45_007851</name>
</gene>
<evidence type="ECO:0000256" key="4">
    <source>
        <dbReference type="ARBA" id="ARBA00022502"/>
    </source>
</evidence>
<evidence type="ECO:0008006" key="12">
    <source>
        <dbReference type="Google" id="ProtNLM"/>
    </source>
</evidence>
<dbReference type="GO" id="GO:0042765">
    <property type="term" value="C:GPI-anchor transamidase complex"/>
    <property type="evidence" value="ECO:0007669"/>
    <property type="project" value="InterPro"/>
</dbReference>
<keyword evidence="8 9" id="KW-0472">Membrane</keyword>
<keyword evidence="6" id="KW-0256">Endoplasmic reticulum</keyword>
<feature type="transmembrane region" description="Helical" evidence="9">
    <location>
        <begin position="127"/>
        <end position="146"/>
    </location>
</feature>
<evidence type="ECO:0000256" key="8">
    <source>
        <dbReference type="ARBA" id="ARBA00023136"/>
    </source>
</evidence>
<keyword evidence="11" id="KW-1185">Reference proteome</keyword>